<dbReference type="InterPro" id="IPR016181">
    <property type="entry name" value="Acyl_CoA_acyltransferase"/>
</dbReference>
<dbReference type="Pfam" id="PF21211">
    <property type="entry name" value="FkbH_N"/>
    <property type="match status" value="1"/>
</dbReference>
<feature type="domain" description="BF1531-like N-terminal" evidence="1">
    <location>
        <begin position="174"/>
        <end position="362"/>
    </location>
</feature>
<dbReference type="SUPFAM" id="SSF55729">
    <property type="entry name" value="Acyl-CoA N-acyltransferases (Nat)"/>
    <property type="match status" value="1"/>
</dbReference>
<dbReference type="RefSeq" id="WP_185691936.1">
    <property type="nucleotide sequence ID" value="NZ_JACHVA010000047.1"/>
</dbReference>
<dbReference type="AlphaFoldDB" id="A0A7X1AWC5"/>
<dbReference type="GO" id="GO:0016788">
    <property type="term" value="F:hydrolase activity, acting on ester bonds"/>
    <property type="evidence" value="ECO:0007669"/>
    <property type="project" value="UniProtKB-ARBA"/>
</dbReference>
<dbReference type="Gene3D" id="3.40.630.30">
    <property type="match status" value="1"/>
</dbReference>
<dbReference type="Gene3D" id="3.40.50.1110">
    <property type="entry name" value="SGNH hydrolase"/>
    <property type="match status" value="1"/>
</dbReference>
<keyword evidence="3" id="KW-1185">Reference proteome</keyword>
<dbReference type="InterPro" id="IPR049369">
    <property type="entry name" value="BF1531-like_N"/>
</dbReference>
<evidence type="ECO:0000313" key="2">
    <source>
        <dbReference type="EMBL" id="MBC2601211.1"/>
    </source>
</evidence>
<evidence type="ECO:0000313" key="3">
    <source>
        <dbReference type="Proteomes" id="UP000525652"/>
    </source>
</evidence>
<dbReference type="InterPro" id="IPR036514">
    <property type="entry name" value="SGNH_hydro_sf"/>
</dbReference>
<dbReference type="Gene3D" id="3.40.50.1000">
    <property type="entry name" value="HAD superfamily/HAD-like"/>
    <property type="match status" value="1"/>
</dbReference>
<comment type="caution">
    <text evidence="2">The sequence shown here is derived from an EMBL/GenBank/DDBJ whole genome shotgun (WGS) entry which is preliminary data.</text>
</comment>
<organism evidence="2 3">
    <name type="scientific">Puniceicoccus vermicola</name>
    <dbReference type="NCBI Taxonomy" id="388746"/>
    <lineage>
        <taxon>Bacteria</taxon>
        <taxon>Pseudomonadati</taxon>
        <taxon>Verrucomicrobiota</taxon>
        <taxon>Opitutia</taxon>
        <taxon>Puniceicoccales</taxon>
        <taxon>Puniceicoccaceae</taxon>
        <taxon>Puniceicoccus</taxon>
    </lineage>
</organism>
<proteinExistence type="predicted"/>
<evidence type="ECO:0000259" key="1">
    <source>
        <dbReference type="Pfam" id="PF21211"/>
    </source>
</evidence>
<dbReference type="EMBL" id="JACHVA010000047">
    <property type="protein sequence ID" value="MBC2601211.1"/>
    <property type="molecule type" value="Genomic_DNA"/>
</dbReference>
<accession>A0A7X1AWC5</accession>
<dbReference type="InterPro" id="IPR036412">
    <property type="entry name" value="HAD-like_sf"/>
</dbReference>
<reference evidence="2 3" key="1">
    <citation type="submission" date="2020-07" db="EMBL/GenBank/DDBJ databases">
        <authorList>
            <person name="Feng X."/>
        </authorList>
    </citation>
    <scope>NUCLEOTIDE SEQUENCE [LARGE SCALE GENOMIC DNA]</scope>
    <source>
        <strain evidence="2 3">JCM14086</strain>
    </source>
</reference>
<dbReference type="Proteomes" id="UP000525652">
    <property type="component" value="Unassembled WGS sequence"/>
</dbReference>
<sequence>MSSLELSLEHLQRFPESTLVRLLESASPEQLLSTWASNAGTLPQIREEWIDAFLRLCEQTESFPALQEAGFLSIPGPWSQNPPSQWLLARALTAASDPSQALSFYRGLIPQPLSPRLLLDAAQCAIKAIQWDDAWQWLSTATRESRDYSLLQKAARLYRRIEKADTLPELIPLKVAFLFSSAPQLILPILTAKGYASGIQLKLLTPPFDNVTPFIRDPDSPLYEFRPDVVILGLNYRQLEPLSENESAETWIDRQAQSIRDRWTAITANHSCRILQQTCDLPHHPSDGNLSTTLRSGLSARIHQLNAEILNSPPPFVNFLDSGRLQSGLGETIWNDDRLWHIARQHPATPAVPALADEITALLRAQAGQTRKVLVLDLDNTLWGGVIGEDGIEGIQVGPETPTGEAFTAFQEYLLELKARGILLAVCSKNNETEARIPFETHDGMRLRLNDFVAFVANWDPKDQNLRAIAKQINLGLDSLVFVDDSPVECDWIRSRHPEVAVVQLPDDPTRYVETLDRGRWFESLHVSAEDRNRHALYRSQKLRNQAKEEAPSLESYLASLQMQVRSGPFDSLHLQRIAQLIQRTNQFNLTSRRHSPEQLERLVNDPHIWTQWFALEDRFGDNGLVGLVIAECGETTWTLDSFLMSCRVIGRKLEAQMLETVTEAARQSGATHLQGIYRPTPKNDLVSNFYRQHGFEAIGEKDGVFLFQRTVGGD</sequence>
<dbReference type="SUPFAM" id="SSF56784">
    <property type="entry name" value="HAD-like"/>
    <property type="match status" value="1"/>
</dbReference>
<gene>
    <name evidence="2" type="ORF">H5P30_05420</name>
</gene>
<name>A0A7X1AWC5_9BACT</name>
<dbReference type="InterPro" id="IPR023214">
    <property type="entry name" value="HAD_sf"/>
</dbReference>
<dbReference type="InterPro" id="IPR010033">
    <property type="entry name" value="HAD_SF_ppase_IIIC"/>
</dbReference>
<protein>
    <submittedName>
        <fullName evidence="2">HAD-IIIC family phosphatase</fullName>
    </submittedName>
</protein>
<dbReference type="NCBIfam" id="TIGR01681">
    <property type="entry name" value="HAD-SF-IIIC"/>
    <property type="match status" value="1"/>
</dbReference>
<dbReference type="InterPro" id="IPR010037">
    <property type="entry name" value="FkbH_domain"/>
</dbReference>
<dbReference type="NCBIfam" id="TIGR01686">
    <property type="entry name" value="FkbH"/>
    <property type="match status" value="1"/>
</dbReference>